<dbReference type="InterPro" id="IPR011611">
    <property type="entry name" value="PfkB_dom"/>
</dbReference>
<dbReference type="PANTHER" id="PTHR10584">
    <property type="entry name" value="SUGAR KINASE"/>
    <property type="match status" value="1"/>
</dbReference>
<keyword evidence="5" id="KW-1185">Reference proteome</keyword>
<dbReference type="Pfam" id="PF00294">
    <property type="entry name" value="PfkB"/>
    <property type="match status" value="1"/>
</dbReference>
<dbReference type="EMBL" id="JBHRYR010000003">
    <property type="protein sequence ID" value="MFC3852730.1"/>
    <property type="molecule type" value="Genomic_DNA"/>
</dbReference>
<dbReference type="Proteomes" id="UP001595617">
    <property type="component" value="Unassembled WGS sequence"/>
</dbReference>
<dbReference type="PROSITE" id="PS00583">
    <property type="entry name" value="PFKB_KINASES_1"/>
    <property type="match status" value="1"/>
</dbReference>
<keyword evidence="2 4" id="KW-0418">Kinase</keyword>
<feature type="domain" description="Carbohydrate kinase PfkB" evidence="3">
    <location>
        <begin position="6"/>
        <end position="298"/>
    </location>
</feature>
<organism evidence="4 5">
    <name type="scientific">Saccharospirillum mangrovi</name>
    <dbReference type="NCBI Taxonomy" id="2161747"/>
    <lineage>
        <taxon>Bacteria</taxon>
        <taxon>Pseudomonadati</taxon>
        <taxon>Pseudomonadota</taxon>
        <taxon>Gammaproteobacteria</taxon>
        <taxon>Oceanospirillales</taxon>
        <taxon>Saccharospirillaceae</taxon>
        <taxon>Saccharospirillum</taxon>
    </lineage>
</organism>
<name>A0ABV7ZX31_9GAMM</name>
<dbReference type="InterPro" id="IPR029056">
    <property type="entry name" value="Ribokinase-like"/>
</dbReference>
<dbReference type="CDD" id="cd01941">
    <property type="entry name" value="YeiC_kinase_like"/>
    <property type="match status" value="1"/>
</dbReference>
<dbReference type="PANTHER" id="PTHR10584:SF166">
    <property type="entry name" value="RIBOKINASE"/>
    <property type="match status" value="1"/>
</dbReference>
<evidence type="ECO:0000259" key="3">
    <source>
        <dbReference type="Pfam" id="PF00294"/>
    </source>
</evidence>
<sequence>MTPPTFAVVVGGANMDLCGRSSQALRWHDSNPGALSMSPGGVGRNIAENLARLGTAVEFISVVGQDPWGDQLLAACTQAGVGVQHVLRSAEVSTSTYLSVLDHQGEMQLALNDMAALLYLSADEIRGRAEVLCQAALWVLDANLAPETLQALFLLHQQQALTQPIVVDTVSAAKVARLKPFLTHIHTLKPNALEAEVLTGIAVQDIASAQKASAALRALGVQRVLLTLGGQGAWYCDATHQAWYPALPVKIENVTGAGDAALAALTHAQLKEWSAEYSARFAMAAGALTATSTHTIVPNFSVTAVQSLLEK</sequence>
<evidence type="ECO:0000256" key="2">
    <source>
        <dbReference type="ARBA" id="ARBA00022777"/>
    </source>
</evidence>
<reference evidence="5" key="1">
    <citation type="journal article" date="2019" name="Int. J. Syst. Evol. Microbiol.">
        <title>The Global Catalogue of Microorganisms (GCM) 10K type strain sequencing project: providing services to taxonomists for standard genome sequencing and annotation.</title>
        <authorList>
            <consortium name="The Broad Institute Genomics Platform"/>
            <consortium name="The Broad Institute Genome Sequencing Center for Infectious Disease"/>
            <person name="Wu L."/>
            <person name="Ma J."/>
        </authorList>
    </citation>
    <scope>NUCLEOTIDE SEQUENCE [LARGE SCALE GENOMIC DNA]</scope>
    <source>
        <strain evidence="5">IBRC 10765</strain>
    </source>
</reference>
<gene>
    <name evidence="4" type="ORF">ACFOOG_07790</name>
</gene>
<evidence type="ECO:0000313" key="5">
    <source>
        <dbReference type="Proteomes" id="UP001595617"/>
    </source>
</evidence>
<dbReference type="InterPro" id="IPR002173">
    <property type="entry name" value="Carboh/pur_kinase_PfkB_CS"/>
</dbReference>
<dbReference type="SUPFAM" id="SSF53613">
    <property type="entry name" value="Ribokinase-like"/>
    <property type="match status" value="1"/>
</dbReference>
<dbReference type="PROSITE" id="PS00584">
    <property type="entry name" value="PFKB_KINASES_2"/>
    <property type="match status" value="1"/>
</dbReference>
<keyword evidence="1" id="KW-0808">Transferase</keyword>
<comment type="caution">
    <text evidence="4">The sequence shown here is derived from an EMBL/GenBank/DDBJ whole genome shotgun (WGS) entry which is preliminary data.</text>
</comment>
<evidence type="ECO:0000256" key="1">
    <source>
        <dbReference type="ARBA" id="ARBA00022679"/>
    </source>
</evidence>
<protein>
    <submittedName>
        <fullName evidence="4">PfkB family carbohydrate kinase</fullName>
    </submittedName>
</protein>
<dbReference type="GO" id="GO:0016301">
    <property type="term" value="F:kinase activity"/>
    <property type="evidence" value="ECO:0007669"/>
    <property type="project" value="UniProtKB-KW"/>
</dbReference>
<proteinExistence type="predicted"/>
<evidence type="ECO:0000313" key="4">
    <source>
        <dbReference type="EMBL" id="MFC3852730.1"/>
    </source>
</evidence>
<dbReference type="RefSeq" id="WP_380695217.1">
    <property type="nucleotide sequence ID" value="NZ_JBHRYR010000003.1"/>
</dbReference>
<dbReference type="Gene3D" id="3.40.1190.20">
    <property type="match status" value="1"/>
</dbReference>
<accession>A0ABV7ZX31</accession>